<gene>
    <name evidence="4" type="ORF">C1280_22565</name>
</gene>
<evidence type="ECO:0000313" key="4">
    <source>
        <dbReference type="EMBL" id="AWM39500.1"/>
    </source>
</evidence>
<dbReference type="CDD" id="cd01335">
    <property type="entry name" value="Radical_SAM"/>
    <property type="match status" value="1"/>
</dbReference>
<dbReference type="GO" id="GO:0004109">
    <property type="term" value="F:coproporphyrinogen oxidase activity"/>
    <property type="evidence" value="ECO:0007669"/>
    <property type="project" value="InterPro"/>
</dbReference>
<dbReference type="InterPro" id="IPR010723">
    <property type="entry name" value="HemN_C"/>
</dbReference>
<dbReference type="PROSITE" id="PS51918">
    <property type="entry name" value="RADICAL_SAM"/>
    <property type="match status" value="1"/>
</dbReference>
<protein>
    <recommendedName>
        <fullName evidence="2">Heme chaperone HemW</fullName>
    </recommendedName>
</protein>
<accession>A0A2Z3HDY0</accession>
<keyword evidence="2" id="KW-0408">Iron</keyword>
<dbReference type="PANTHER" id="PTHR13932:SF5">
    <property type="entry name" value="RADICAL S-ADENOSYL METHIONINE DOMAIN-CONTAINING PROTEIN 1, MITOCHONDRIAL"/>
    <property type="match status" value="1"/>
</dbReference>
<dbReference type="SMART" id="SM00729">
    <property type="entry name" value="Elp3"/>
    <property type="match status" value="1"/>
</dbReference>
<dbReference type="SFLD" id="SFLDF00562">
    <property type="entry name" value="HemN-like__clustered_with_heat"/>
    <property type="match status" value="1"/>
</dbReference>
<name>A0A2Z3HDY0_9BACT</name>
<dbReference type="InterPro" id="IPR023404">
    <property type="entry name" value="rSAM_horseshoe"/>
</dbReference>
<keyword evidence="2" id="KW-0004">4Fe-4S</keyword>
<dbReference type="AlphaFoldDB" id="A0A2Z3HDY0"/>
<keyword evidence="5" id="KW-1185">Reference proteome</keyword>
<organism evidence="4 5">
    <name type="scientific">Gemmata obscuriglobus</name>
    <dbReference type="NCBI Taxonomy" id="114"/>
    <lineage>
        <taxon>Bacteria</taxon>
        <taxon>Pseudomonadati</taxon>
        <taxon>Planctomycetota</taxon>
        <taxon>Planctomycetia</taxon>
        <taxon>Gemmatales</taxon>
        <taxon>Gemmataceae</taxon>
        <taxon>Gemmata</taxon>
    </lineage>
</organism>
<dbReference type="SFLD" id="SFLDG01065">
    <property type="entry name" value="anaerobic_coproporphyrinogen-I"/>
    <property type="match status" value="1"/>
</dbReference>
<dbReference type="Gene3D" id="3.80.30.20">
    <property type="entry name" value="tm_1862 like domain"/>
    <property type="match status" value="1"/>
</dbReference>
<evidence type="ECO:0000256" key="2">
    <source>
        <dbReference type="RuleBase" id="RU364116"/>
    </source>
</evidence>
<dbReference type="SFLD" id="SFLDS00029">
    <property type="entry name" value="Radical_SAM"/>
    <property type="match status" value="1"/>
</dbReference>
<evidence type="ECO:0000259" key="3">
    <source>
        <dbReference type="PROSITE" id="PS51918"/>
    </source>
</evidence>
<keyword evidence="2" id="KW-0949">S-adenosyl-L-methionine</keyword>
<dbReference type="InterPro" id="IPR007197">
    <property type="entry name" value="rSAM"/>
</dbReference>
<dbReference type="Pfam" id="PF04055">
    <property type="entry name" value="Radical_SAM"/>
    <property type="match status" value="1"/>
</dbReference>
<dbReference type="SFLD" id="SFLDG01082">
    <property type="entry name" value="B12-binding_domain_containing"/>
    <property type="match status" value="1"/>
</dbReference>
<dbReference type="PANTHER" id="PTHR13932">
    <property type="entry name" value="COPROPORPHYRINIGEN III OXIDASE"/>
    <property type="match status" value="1"/>
</dbReference>
<dbReference type="GO" id="GO:0006779">
    <property type="term" value="P:porphyrin-containing compound biosynthetic process"/>
    <property type="evidence" value="ECO:0007669"/>
    <property type="project" value="InterPro"/>
</dbReference>
<evidence type="ECO:0000256" key="1">
    <source>
        <dbReference type="ARBA" id="ARBA00006100"/>
    </source>
</evidence>
<dbReference type="OrthoDB" id="9808022at2"/>
<proteinExistence type="inferred from homology"/>
<comment type="similarity">
    <text evidence="1">Belongs to the anaerobic coproporphyrinogen-III oxidase family. HemW subfamily.</text>
</comment>
<comment type="subcellular location">
    <subcellularLocation>
        <location evidence="2">Cytoplasm</location>
    </subcellularLocation>
</comment>
<feature type="domain" description="Radical SAM core" evidence="3">
    <location>
        <begin position="3"/>
        <end position="237"/>
    </location>
</feature>
<dbReference type="GO" id="GO:0051539">
    <property type="term" value="F:4 iron, 4 sulfur cluster binding"/>
    <property type="evidence" value="ECO:0007669"/>
    <property type="project" value="UniProtKB-UniRule"/>
</dbReference>
<dbReference type="InterPro" id="IPR004559">
    <property type="entry name" value="HemW-like"/>
</dbReference>
<keyword evidence="2" id="KW-0143">Chaperone</keyword>
<keyword evidence="2" id="KW-0349">Heme</keyword>
<dbReference type="InterPro" id="IPR006638">
    <property type="entry name" value="Elp3/MiaA/NifB-like_rSAM"/>
</dbReference>
<dbReference type="GO" id="GO:0046872">
    <property type="term" value="F:metal ion binding"/>
    <property type="evidence" value="ECO:0007669"/>
    <property type="project" value="UniProtKB-UniRule"/>
</dbReference>
<dbReference type="InterPro" id="IPR034505">
    <property type="entry name" value="Coproporphyrinogen-III_oxidase"/>
</dbReference>
<keyword evidence="2" id="KW-0479">Metal-binding</keyword>
<dbReference type="Proteomes" id="UP000245802">
    <property type="component" value="Chromosome"/>
</dbReference>
<dbReference type="EMBL" id="CP025958">
    <property type="protein sequence ID" value="AWM39500.1"/>
    <property type="molecule type" value="Genomic_DNA"/>
</dbReference>
<sequence length="388" mass="43019">MNDPWLDPRTAYVHVPFCAHHCGYCDFAVTAGQDHLIELYLEAVGAELAGLREPRPVESLFIGGGTPTHLSADQLRRLIETVTRWLPPGRGAGREFSIEANPDSLTEEKTAVMAALGVNRVSVGVQSFRPESLAALDRRHAPEHIGRAVDAVRKHIPVVSFDLIFGAPGSTIEGWRADLDAALAFDPQHVSTYGLTYEKGTPLWKRQTRGLVEAVPEDTELAMYEHAMDRLAAAGFEHYEISNFARPGYRCRHNERYWANDAYYGFGVGAARYVNGSRELNVRDTKLYIRKALGGEDVTFQRETLEPRARAFETLATQLRRADGIDRVPFRAQTGFDLDALAPVALALFRDHGIVTDDGHRVRLTRRGKCVADAAVAELLKESDGLVD</sequence>
<dbReference type="KEGG" id="gog:C1280_22565"/>
<keyword evidence="2" id="KW-0963">Cytoplasm</keyword>
<dbReference type="SUPFAM" id="SSF102114">
    <property type="entry name" value="Radical SAM enzymes"/>
    <property type="match status" value="1"/>
</dbReference>
<evidence type="ECO:0000313" key="5">
    <source>
        <dbReference type="Proteomes" id="UP000245802"/>
    </source>
</evidence>
<dbReference type="GO" id="GO:0005737">
    <property type="term" value="C:cytoplasm"/>
    <property type="evidence" value="ECO:0007669"/>
    <property type="project" value="UniProtKB-SubCell"/>
</dbReference>
<dbReference type="Pfam" id="PF06969">
    <property type="entry name" value="HemN_C"/>
    <property type="match status" value="1"/>
</dbReference>
<keyword evidence="2" id="KW-0411">Iron-sulfur</keyword>
<dbReference type="NCBIfam" id="TIGR00539">
    <property type="entry name" value="hemN_rel"/>
    <property type="match status" value="1"/>
</dbReference>
<reference evidence="4 5" key="1">
    <citation type="submission" date="2018-01" db="EMBL/GenBank/DDBJ databases">
        <title>G. obscuriglobus.</title>
        <authorList>
            <person name="Franke J."/>
            <person name="Blomberg W."/>
            <person name="Selmecki A."/>
        </authorList>
    </citation>
    <scope>NUCLEOTIDE SEQUENCE [LARGE SCALE GENOMIC DNA]</scope>
    <source>
        <strain evidence="4 5">DSM 5831</strain>
    </source>
</reference>
<comment type="function">
    <text evidence="2">Probably acts as a heme chaperone, transferring heme to an unknown acceptor. Binds one molecule of heme per monomer, possibly covalently. Binds 1 [4Fe-4S] cluster. The cluster is coordinated with 3 cysteines and an exchangeable S-adenosyl-L-methionine.</text>
</comment>
<dbReference type="InterPro" id="IPR058240">
    <property type="entry name" value="rSAM_sf"/>
</dbReference>